<dbReference type="Gene3D" id="3.30.565.10">
    <property type="entry name" value="Histidine kinase-like ATPase, C-terminal domain"/>
    <property type="match status" value="1"/>
</dbReference>
<dbReference type="CDD" id="cd16917">
    <property type="entry name" value="HATPase_UhpB-NarQ-NarX-like"/>
    <property type="match status" value="1"/>
</dbReference>
<reference evidence="11 12" key="1">
    <citation type="submission" date="2016-10" db="EMBL/GenBank/DDBJ databases">
        <authorList>
            <person name="de Groot N.N."/>
        </authorList>
    </citation>
    <scope>NUCLEOTIDE SEQUENCE [LARGE SCALE GENOMIC DNA]</scope>
    <source>
        <strain evidence="11 12">DSM 43357</strain>
    </source>
</reference>
<name>A0A1H8D2X5_9ACTN</name>
<dbReference type="SUPFAM" id="SSF55874">
    <property type="entry name" value="ATPase domain of HSP90 chaperone/DNA topoisomerase II/histidine kinase"/>
    <property type="match status" value="1"/>
</dbReference>
<dbReference type="EMBL" id="FOBF01000020">
    <property type="protein sequence ID" value="SEN00938.1"/>
    <property type="molecule type" value="Genomic_DNA"/>
</dbReference>
<keyword evidence="5" id="KW-0547">Nucleotide-binding</keyword>
<dbReference type="AlphaFoldDB" id="A0A1H8D2X5"/>
<evidence type="ECO:0000256" key="1">
    <source>
        <dbReference type="ARBA" id="ARBA00000085"/>
    </source>
</evidence>
<dbReference type="SMART" id="SM00387">
    <property type="entry name" value="HATPase_c"/>
    <property type="match status" value="1"/>
</dbReference>
<gene>
    <name evidence="11" type="ORF">SAMN05660976_06624</name>
</gene>
<dbReference type="STRING" id="46177.SAMN05660976_06624"/>
<keyword evidence="3" id="KW-0597">Phosphoprotein</keyword>
<evidence type="ECO:0000256" key="9">
    <source>
        <dbReference type="SAM" id="MobiDB-lite"/>
    </source>
</evidence>
<protein>
    <recommendedName>
        <fullName evidence="2">histidine kinase</fullName>
        <ecNumber evidence="2">2.7.13.3</ecNumber>
    </recommendedName>
</protein>
<dbReference type="GO" id="GO:0046983">
    <property type="term" value="F:protein dimerization activity"/>
    <property type="evidence" value="ECO:0007669"/>
    <property type="project" value="InterPro"/>
</dbReference>
<proteinExistence type="predicted"/>
<evidence type="ECO:0000313" key="12">
    <source>
        <dbReference type="Proteomes" id="UP000198953"/>
    </source>
</evidence>
<dbReference type="InterPro" id="IPR050482">
    <property type="entry name" value="Sensor_HK_TwoCompSys"/>
</dbReference>
<dbReference type="InterPro" id="IPR036890">
    <property type="entry name" value="HATPase_C_sf"/>
</dbReference>
<evidence type="ECO:0000256" key="5">
    <source>
        <dbReference type="ARBA" id="ARBA00022741"/>
    </source>
</evidence>
<feature type="domain" description="Histidine kinase/HSP90-like ATPase" evidence="10">
    <location>
        <begin position="297"/>
        <end position="388"/>
    </location>
</feature>
<dbReference type="Pfam" id="PF02518">
    <property type="entry name" value="HATPase_c"/>
    <property type="match status" value="1"/>
</dbReference>
<dbReference type="GO" id="GO:0000155">
    <property type="term" value="F:phosphorelay sensor kinase activity"/>
    <property type="evidence" value="ECO:0007669"/>
    <property type="project" value="InterPro"/>
</dbReference>
<dbReference type="GO" id="GO:0005524">
    <property type="term" value="F:ATP binding"/>
    <property type="evidence" value="ECO:0007669"/>
    <property type="project" value="UniProtKB-KW"/>
</dbReference>
<keyword evidence="4" id="KW-0808">Transferase</keyword>
<dbReference type="InterPro" id="IPR055558">
    <property type="entry name" value="DUF7134"/>
</dbReference>
<dbReference type="Pfam" id="PF23539">
    <property type="entry name" value="DUF7134"/>
    <property type="match status" value="1"/>
</dbReference>
<dbReference type="Pfam" id="PF07730">
    <property type="entry name" value="HisKA_3"/>
    <property type="match status" value="1"/>
</dbReference>
<keyword evidence="8" id="KW-0902">Two-component regulatory system</keyword>
<comment type="catalytic activity">
    <reaction evidence="1">
        <text>ATP + protein L-histidine = ADP + protein N-phospho-L-histidine.</text>
        <dbReference type="EC" id="2.7.13.3"/>
    </reaction>
</comment>
<keyword evidence="12" id="KW-1185">Reference proteome</keyword>
<evidence type="ECO:0000256" key="6">
    <source>
        <dbReference type="ARBA" id="ARBA00022777"/>
    </source>
</evidence>
<keyword evidence="6 11" id="KW-0418">Kinase</keyword>
<dbReference type="InterPro" id="IPR003594">
    <property type="entry name" value="HATPase_dom"/>
</dbReference>
<keyword evidence="7" id="KW-0067">ATP-binding</keyword>
<accession>A0A1H8D2X5</accession>
<dbReference type="GO" id="GO:0016020">
    <property type="term" value="C:membrane"/>
    <property type="evidence" value="ECO:0007669"/>
    <property type="project" value="InterPro"/>
</dbReference>
<dbReference type="PANTHER" id="PTHR24421:SF10">
    <property type="entry name" value="NITRATE_NITRITE SENSOR PROTEIN NARQ"/>
    <property type="match status" value="1"/>
</dbReference>
<evidence type="ECO:0000256" key="3">
    <source>
        <dbReference type="ARBA" id="ARBA00022553"/>
    </source>
</evidence>
<dbReference type="EC" id="2.7.13.3" evidence="2"/>
<organism evidence="11 12">
    <name type="scientific">Nonomuraea pusilla</name>
    <dbReference type="NCBI Taxonomy" id="46177"/>
    <lineage>
        <taxon>Bacteria</taxon>
        <taxon>Bacillati</taxon>
        <taxon>Actinomycetota</taxon>
        <taxon>Actinomycetes</taxon>
        <taxon>Streptosporangiales</taxon>
        <taxon>Streptosporangiaceae</taxon>
        <taxon>Nonomuraea</taxon>
    </lineage>
</organism>
<dbReference type="InterPro" id="IPR011712">
    <property type="entry name" value="Sig_transdc_His_kin_sub3_dim/P"/>
</dbReference>
<sequence length="410" mass="44198">MNMVRRWGRWWRGLPVMVADSMLAGVLTALAVTQAALSAHNPVVLAYLLAVLTTAPLVLRRRHPVPVLAVITVGLIGCSLADYPNGFQAPPVLVSLYTVAAYRREGHRDGVLALVLMAGILVPDLIRSGLTFAIVKSLVENVLQLGAAWAIGEGVRSRRLRHQDLIEHARHLEIEREEKALRAVAEERVRIARELHDVVAHHLSVVSIQSGAGGRLIDTEPDTAREAFSSIAATTREALAELRNMLSVLRLTSDTGEDSYAPQPGLAQLDTLLERSRLSGLSIRRETSGQVRPLPSGVDRCLYRIAQESLTNVLKHAPHADVTLTLTYHPAAVTLQVSDDGPAITGHSADGHGLIGMRERATLYGGALTAGPREDGGFTVTAHLPASPLAEPVLATPHPQQSAPRLEVPR</sequence>
<evidence type="ECO:0000259" key="10">
    <source>
        <dbReference type="SMART" id="SM00387"/>
    </source>
</evidence>
<evidence type="ECO:0000313" key="11">
    <source>
        <dbReference type="EMBL" id="SEN00938.1"/>
    </source>
</evidence>
<dbReference type="Gene3D" id="1.20.5.1930">
    <property type="match status" value="1"/>
</dbReference>
<evidence type="ECO:0000256" key="4">
    <source>
        <dbReference type="ARBA" id="ARBA00022679"/>
    </source>
</evidence>
<dbReference type="Proteomes" id="UP000198953">
    <property type="component" value="Unassembled WGS sequence"/>
</dbReference>
<feature type="region of interest" description="Disordered" evidence="9">
    <location>
        <begin position="390"/>
        <end position="410"/>
    </location>
</feature>
<dbReference type="PANTHER" id="PTHR24421">
    <property type="entry name" value="NITRATE/NITRITE SENSOR PROTEIN NARX-RELATED"/>
    <property type="match status" value="1"/>
</dbReference>
<evidence type="ECO:0000256" key="8">
    <source>
        <dbReference type="ARBA" id="ARBA00023012"/>
    </source>
</evidence>
<evidence type="ECO:0000256" key="7">
    <source>
        <dbReference type="ARBA" id="ARBA00022840"/>
    </source>
</evidence>
<evidence type="ECO:0000256" key="2">
    <source>
        <dbReference type="ARBA" id="ARBA00012438"/>
    </source>
</evidence>